<accession>A0A1I6MHW2</accession>
<dbReference type="Gene3D" id="3.40.50.150">
    <property type="entry name" value="Vaccinia Virus protein VP39"/>
    <property type="match status" value="1"/>
</dbReference>
<dbReference type="InterPro" id="IPR029063">
    <property type="entry name" value="SAM-dependent_MTases_sf"/>
</dbReference>
<protein>
    <recommendedName>
        <fullName evidence="1">Methyltransferase type 11 domain-containing protein</fullName>
    </recommendedName>
</protein>
<dbReference type="Proteomes" id="UP000199024">
    <property type="component" value="Unassembled WGS sequence"/>
</dbReference>
<name>A0A1I6MHW2_9BACT</name>
<evidence type="ECO:0000313" key="3">
    <source>
        <dbReference type="Proteomes" id="UP000199024"/>
    </source>
</evidence>
<dbReference type="InterPro" id="IPR013216">
    <property type="entry name" value="Methyltransf_11"/>
</dbReference>
<proteinExistence type="predicted"/>
<dbReference type="OrthoDB" id="9780095at2"/>
<dbReference type="STRING" id="474950.SAMN05421771_2665"/>
<dbReference type="EMBL" id="FOZL01000001">
    <property type="protein sequence ID" value="SFS15201.1"/>
    <property type="molecule type" value="Genomic_DNA"/>
</dbReference>
<dbReference type="GO" id="GO:0008757">
    <property type="term" value="F:S-adenosylmethionine-dependent methyltransferase activity"/>
    <property type="evidence" value="ECO:0007669"/>
    <property type="project" value="InterPro"/>
</dbReference>
<dbReference type="CDD" id="cd02440">
    <property type="entry name" value="AdoMet_MTases"/>
    <property type="match status" value="1"/>
</dbReference>
<feature type="domain" description="Methyltransferase type 11" evidence="1">
    <location>
        <begin position="74"/>
        <end position="140"/>
    </location>
</feature>
<reference evidence="2 3" key="1">
    <citation type="submission" date="2016-10" db="EMBL/GenBank/DDBJ databases">
        <authorList>
            <person name="de Groot N.N."/>
        </authorList>
    </citation>
    <scope>NUCLEOTIDE SEQUENCE [LARGE SCALE GENOMIC DNA]</scope>
    <source>
        <strain evidence="2 3">DSM 21001</strain>
    </source>
</reference>
<dbReference type="SUPFAM" id="SSF53335">
    <property type="entry name" value="S-adenosyl-L-methionine-dependent methyltransferases"/>
    <property type="match status" value="1"/>
</dbReference>
<dbReference type="RefSeq" id="WP_089839568.1">
    <property type="nucleotide sequence ID" value="NZ_FOZL01000001.1"/>
</dbReference>
<keyword evidence="3" id="KW-1185">Reference proteome</keyword>
<gene>
    <name evidence="2" type="ORF">SAMN05421771_2665</name>
</gene>
<evidence type="ECO:0000313" key="2">
    <source>
        <dbReference type="EMBL" id="SFS15201.1"/>
    </source>
</evidence>
<evidence type="ECO:0000259" key="1">
    <source>
        <dbReference type="Pfam" id="PF08241"/>
    </source>
</evidence>
<organism evidence="2 3">
    <name type="scientific">Granulicella pectinivorans</name>
    <dbReference type="NCBI Taxonomy" id="474950"/>
    <lineage>
        <taxon>Bacteria</taxon>
        <taxon>Pseudomonadati</taxon>
        <taxon>Acidobacteriota</taxon>
        <taxon>Terriglobia</taxon>
        <taxon>Terriglobales</taxon>
        <taxon>Acidobacteriaceae</taxon>
        <taxon>Granulicella</taxon>
    </lineage>
</organism>
<dbReference type="AlphaFoldDB" id="A0A1I6MHW2"/>
<dbReference type="Pfam" id="PF08241">
    <property type="entry name" value="Methyltransf_11"/>
    <property type="match status" value="1"/>
</dbReference>
<sequence length="240" mass="26614">MARKRSIPEAVHPFDEAHGVETSGLIPAENLKTGHPHDDEVTAYYGVAPSILRSLIARWLDSGPSHSIEKVTFIDIGAGKGRGLLIASEYPFKEVLGIELNPELAALAQKNISHWVATQEFLAPMTLIEQDATEFYFPDGPCLLFLFHPFESKVLAKLMRRIETQFARRRGTVDLLYVNCECRALLDGHPAFERLFFGPVAMTPEDHVADLAAIAQQAQYGSTGDEECAIYRYVGRTQAA</sequence>